<organism evidence="13 14">
    <name type="scientific">candidate division TA06 bacterium</name>
    <dbReference type="NCBI Taxonomy" id="2250710"/>
    <lineage>
        <taxon>Bacteria</taxon>
        <taxon>Bacteria division TA06</taxon>
    </lineage>
</organism>
<dbReference type="GO" id="GO:0051539">
    <property type="term" value="F:4 iron, 4 sulfur cluster binding"/>
    <property type="evidence" value="ECO:0007669"/>
    <property type="project" value="UniProtKB-KW"/>
</dbReference>
<dbReference type="SMART" id="SM00986">
    <property type="entry name" value="UDG"/>
    <property type="match status" value="1"/>
</dbReference>
<dbReference type="PANTHER" id="PTHR33693">
    <property type="entry name" value="TYPE-5 URACIL-DNA GLYCOSYLASE"/>
    <property type="match status" value="1"/>
</dbReference>
<reference evidence="13" key="1">
    <citation type="submission" date="2020-07" db="EMBL/GenBank/DDBJ databases">
        <title>Huge and variable diversity of episymbiotic CPR bacteria and DPANN archaea in groundwater ecosystems.</title>
        <authorList>
            <person name="He C.Y."/>
            <person name="Keren R."/>
            <person name="Whittaker M."/>
            <person name="Farag I.F."/>
            <person name="Doudna J."/>
            <person name="Cate J.H.D."/>
            <person name="Banfield J.F."/>
        </authorList>
    </citation>
    <scope>NUCLEOTIDE SEQUENCE</scope>
    <source>
        <strain evidence="13">NC_groundwater_1520_Pr4_B-0.1um_53_5</strain>
    </source>
</reference>
<dbReference type="PANTHER" id="PTHR33693:SF1">
    <property type="entry name" value="TYPE-4 URACIL-DNA GLYCOSYLASE"/>
    <property type="match status" value="1"/>
</dbReference>
<evidence type="ECO:0000313" key="13">
    <source>
        <dbReference type="EMBL" id="MBI4726750.1"/>
    </source>
</evidence>
<evidence type="ECO:0000256" key="7">
    <source>
        <dbReference type="ARBA" id="ARBA00022763"/>
    </source>
</evidence>
<evidence type="ECO:0000256" key="8">
    <source>
        <dbReference type="ARBA" id="ARBA00022801"/>
    </source>
</evidence>
<dbReference type="Pfam" id="PF03167">
    <property type="entry name" value="UDG"/>
    <property type="match status" value="1"/>
</dbReference>
<keyword evidence="8" id="KW-0378">Hydrolase</keyword>
<evidence type="ECO:0000256" key="3">
    <source>
        <dbReference type="ARBA" id="ARBA00012030"/>
    </source>
</evidence>
<evidence type="ECO:0000259" key="12">
    <source>
        <dbReference type="SMART" id="SM00986"/>
    </source>
</evidence>
<evidence type="ECO:0000256" key="10">
    <source>
        <dbReference type="ARBA" id="ARBA00023014"/>
    </source>
</evidence>
<dbReference type="SUPFAM" id="SSF52141">
    <property type="entry name" value="Uracil-DNA glycosylase-like"/>
    <property type="match status" value="1"/>
</dbReference>
<evidence type="ECO:0000256" key="5">
    <source>
        <dbReference type="ARBA" id="ARBA00022485"/>
    </source>
</evidence>
<evidence type="ECO:0000256" key="2">
    <source>
        <dbReference type="ARBA" id="ARBA00006521"/>
    </source>
</evidence>
<dbReference type="CDD" id="cd10030">
    <property type="entry name" value="UDG-F4_TTUDGA_SPO1dp_like"/>
    <property type="match status" value="1"/>
</dbReference>
<proteinExistence type="inferred from homology"/>
<dbReference type="Proteomes" id="UP000736328">
    <property type="component" value="Unassembled WGS sequence"/>
</dbReference>
<comment type="similarity">
    <text evidence="2">Belongs to the uracil-DNA glycosylase (UDG) superfamily. Type 4 (UDGa) family.</text>
</comment>
<dbReference type="InterPro" id="IPR051536">
    <property type="entry name" value="UDG_Type-4/5"/>
</dbReference>
<dbReference type="AlphaFoldDB" id="A0A933IA91"/>
<evidence type="ECO:0000256" key="6">
    <source>
        <dbReference type="ARBA" id="ARBA00022723"/>
    </source>
</evidence>
<dbReference type="NCBIfam" id="TIGR00758">
    <property type="entry name" value="UDG_fam4"/>
    <property type="match status" value="1"/>
</dbReference>
<dbReference type="Gene3D" id="3.40.470.10">
    <property type="entry name" value="Uracil-DNA glycosylase-like domain"/>
    <property type="match status" value="1"/>
</dbReference>
<keyword evidence="11" id="KW-0234">DNA repair</keyword>
<dbReference type="GO" id="GO:0046872">
    <property type="term" value="F:metal ion binding"/>
    <property type="evidence" value="ECO:0007669"/>
    <property type="project" value="UniProtKB-KW"/>
</dbReference>
<comment type="catalytic activity">
    <reaction evidence="1">
        <text>Hydrolyzes single-stranded DNA or mismatched double-stranded DNA and polynucleotides, releasing free uracil.</text>
        <dbReference type="EC" id="3.2.2.27"/>
    </reaction>
</comment>
<evidence type="ECO:0000256" key="9">
    <source>
        <dbReference type="ARBA" id="ARBA00023004"/>
    </source>
</evidence>
<dbReference type="SMART" id="SM00987">
    <property type="entry name" value="UreE_C"/>
    <property type="match status" value="1"/>
</dbReference>
<dbReference type="EMBL" id="JACQXR010000078">
    <property type="protein sequence ID" value="MBI4726750.1"/>
    <property type="molecule type" value="Genomic_DNA"/>
</dbReference>
<keyword evidence="6" id="KW-0479">Metal-binding</keyword>
<keyword evidence="5" id="KW-0004">4Fe-4S</keyword>
<keyword evidence="7" id="KW-0227">DNA damage</keyword>
<dbReference type="InterPro" id="IPR036895">
    <property type="entry name" value="Uracil-DNA_glycosylase-like_sf"/>
</dbReference>
<evidence type="ECO:0000256" key="4">
    <source>
        <dbReference type="ARBA" id="ARBA00019403"/>
    </source>
</evidence>
<dbReference type="InterPro" id="IPR005122">
    <property type="entry name" value="Uracil-DNA_glycosylase-like"/>
</dbReference>
<keyword evidence="9" id="KW-0408">Iron</keyword>
<dbReference type="EC" id="3.2.2.27" evidence="3"/>
<evidence type="ECO:0000313" key="14">
    <source>
        <dbReference type="Proteomes" id="UP000736328"/>
    </source>
</evidence>
<keyword evidence="10" id="KW-0411">Iron-sulfur</keyword>
<sequence length="233" mass="26266">MPDKILVQKAKRYLQQQQELGETELALKRAKAKAPAPAKPKSAESNVSLGDYRSQIEKCQKCSLGKTRIKFVFGDGDPNSKLVFVGEAPGSDEDQQGLPFVGKAGQLLTKIIEAINFKRSQVYICNILKCRPPDNRDPLPDEIELCEPYLIRQLEIIKPTVICTLGAFASQTLLKTDIPISKLRGKIHYYQNIKLVPTFHPAALLRNPAWKRDTWEDVKLVRQIYDQEVKHGG</sequence>
<name>A0A933IA91_UNCT6</name>
<gene>
    <name evidence="13" type="ORF">HY768_05950</name>
</gene>
<dbReference type="InterPro" id="IPR005273">
    <property type="entry name" value="Ura-DNA_glyco_family4"/>
</dbReference>
<protein>
    <recommendedName>
        <fullName evidence="4">Type-4 uracil-DNA glycosylase</fullName>
        <ecNumber evidence="3">3.2.2.27</ecNumber>
    </recommendedName>
</protein>
<accession>A0A933IA91</accession>
<dbReference type="GO" id="GO:0006281">
    <property type="term" value="P:DNA repair"/>
    <property type="evidence" value="ECO:0007669"/>
    <property type="project" value="UniProtKB-KW"/>
</dbReference>
<comment type="caution">
    <text evidence="13">The sequence shown here is derived from an EMBL/GenBank/DDBJ whole genome shotgun (WGS) entry which is preliminary data.</text>
</comment>
<feature type="domain" description="Uracil-DNA glycosylase-like" evidence="12">
    <location>
        <begin position="73"/>
        <end position="219"/>
    </location>
</feature>
<dbReference type="GO" id="GO:0004844">
    <property type="term" value="F:uracil DNA N-glycosylase activity"/>
    <property type="evidence" value="ECO:0007669"/>
    <property type="project" value="UniProtKB-EC"/>
</dbReference>
<evidence type="ECO:0000256" key="1">
    <source>
        <dbReference type="ARBA" id="ARBA00001400"/>
    </source>
</evidence>
<evidence type="ECO:0000256" key="11">
    <source>
        <dbReference type="ARBA" id="ARBA00023204"/>
    </source>
</evidence>